<keyword evidence="2" id="KW-1185">Reference proteome</keyword>
<gene>
    <name evidence="1" type="ORF">CTA1_8276</name>
</gene>
<accession>A0A4U6XK66</accession>
<dbReference type="Proteomes" id="UP000310108">
    <property type="component" value="Unassembled WGS sequence"/>
</dbReference>
<comment type="caution">
    <text evidence="1">The sequence shown here is derived from an EMBL/GenBank/DDBJ whole genome shotgun (WGS) entry which is preliminary data.</text>
</comment>
<proteinExistence type="predicted"/>
<organism evidence="1 2">
    <name type="scientific">Colletotrichum tanaceti</name>
    <dbReference type="NCBI Taxonomy" id="1306861"/>
    <lineage>
        <taxon>Eukaryota</taxon>
        <taxon>Fungi</taxon>
        <taxon>Dikarya</taxon>
        <taxon>Ascomycota</taxon>
        <taxon>Pezizomycotina</taxon>
        <taxon>Sordariomycetes</taxon>
        <taxon>Hypocreomycetidae</taxon>
        <taxon>Glomerellales</taxon>
        <taxon>Glomerellaceae</taxon>
        <taxon>Colletotrichum</taxon>
        <taxon>Colletotrichum destructivum species complex</taxon>
    </lineage>
</organism>
<protein>
    <submittedName>
        <fullName evidence="1">Uncharacterized protein</fullName>
    </submittedName>
</protein>
<name>A0A4U6XK66_9PEZI</name>
<evidence type="ECO:0000313" key="1">
    <source>
        <dbReference type="EMBL" id="TKW56093.1"/>
    </source>
</evidence>
<reference evidence="1 2" key="1">
    <citation type="journal article" date="2019" name="PLoS ONE">
        <title>Comparative genome analysis indicates high evolutionary potential of pathogenicity genes in Colletotrichum tanaceti.</title>
        <authorList>
            <person name="Lelwala R.V."/>
            <person name="Korhonen P.K."/>
            <person name="Young N.D."/>
            <person name="Scott J.B."/>
            <person name="Ades P.A."/>
            <person name="Gasser R.B."/>
            <person name="Taylor P.W.J."/>
        </authorList>
    </citation>
    <scope>NUCLEOTIDE SEQUENCE [LARGE SCALE GENOMIC DNA]</scope>
    <source>
        <strain evidence="1">BRIP57314</strain>
    </source>
</reference>
<dbReference type="EMBL" id="PJEX01000077">
    <property type="protein sequence ID" value="TKW56093.1"/>
    <property type="molecule type" value="Genomic_DNA"/>
</dbReference>
<dbReference type="AlphaFoldDB" id="A0A4U6XK66"/>
<sequence>MSRQQSPKTWEKALRSFPGLKFAIGSYEHIFSGRENCESSEYSPISSPTSTLESLGIPDESRIDIVATRRKLLLNTSMDIFRVKPSLYDSAAPVFCGVLRRLAAHSDE</sequence>
<evidence type="ECO:0000313" key="2">
    <source>
        <dbReference type="Proteomes" id="UP000310108"/>
    </source>
</evidence>